<comment type="similarity">
    <text evidence="1">Belongs to the SCO1/2 family.</text>
</comment>
<keyword evidence="2" id="KW-0472">Membrane</keyword>
<gene>
    <name evidence="3" type="ORF">CVLEPA_LOCUS14060</name>
</gene>
<dbReference type="CDD" id="cd02968">
    <property type="entry name" value="SCO"/>
    <property type="match status" value="1"/>
</dbReference>
<dbReference type="PANTHER" id="PTHR12151">
    <property type="entry name" value="ELECTRON TRANSPORT PROTIN SCO1/SENC FAMILY MEMBER"/>
    <property type="match status" value="1"/>
</dbReference>
<dbReference type="Proteomes" id="UP001642483">
    <property type="component" value="Unassembled WGS sequence"/>
</dbReference>
<evidence type="ECO:0000256" key="2">
    <source>
        <dbReference type="SAM" id="Phobius"/>
    </source>
</evidence>
<reference evidence="3 4" key="1">
    <citation type="submission" date="2024-02" db="EMBL/GenBank/DDBJ databases">
        <authorList>
            <person name="Daric V."/>
            <person name="Darras S."/>
        </authorList>
    </citation>
    <scope>NUCLEOTIDE SEQUENCE [LARGE SCALE GENOMIC DNA]</scope>
</reference>
<dbReference type="SUPFAM" id="SSF52833">
    <property type="entry name" value="Thioredoxin-like"/>
    <property type="match status" value="1"/>
</dbReference>
<keyword evidence="2" id="KW-0812">Transmembrane</keyword>
<accession>A0ABP0FTH6</accession>
<feature type="transmembrane region" description="Helical" evidence="2">
    <location>
        <begin position="91"/>
        <end position="110"/>
    </location>
</feature>
<proteinExistence type="inferred from homology"/>
<evidence type="ECO:0000313" key="4">
    <source>
        <dbReference type="Proteomes" id="UP001642483"/>
    </source>
</evidence>
<dbReference type="Gene3D" id="3.40.30.10">
    <property type="entry name" value="Glutaredoxin"/>
    <property type="match status" value="1"/>
</dbReference>
<keyword evidence="4" id="KW-1185">Reference proteome</keyword>
<keyword evidence="2" id="KW-1133">Transmembrane helix</keyword>
<comment type="caution">
    <text evidence="3">The sequence shown here is derived from an EMBL/GenBank/DDBJ whole genome shotgun (WGS) entry which is preliminary data.</text>
</comment>
<evidence type="ECO:0000256" key="1">
    <source>
        <dbReference type="ARBA" id="ARBA00010996"/>
    </source>
</evidence>
<organism evidence="3 4">
    <name type="scientific">Clavelina lepadiformis</name>
    <name type="common">Light-bulb sea squirt</name>
    <name type="synonym">Ascidia lepadiformis</name>
    <dbReference type="NCBI Taxonomy" id="159417"/>
    <lineage>
        <taxon>Eukaryota</taxon>
        <taxon>Metazoa</taxon>
        <taxon>Chordata</taxon>
        <taxon>Tunicata</taxon>
        <taxon>Ascidiacea</taxon>
        <taxon>Aplousobranchia</taxon>
        <taxon>Clavelinidae</taxon>
        <taxon>Clavelina</taxon>
    </lineage>
</organism>
<dbReference type="Pfam" id="PF02630">
    <property type="entry name" value="SCO1-SenC"/>
    <property type="match status" value="1"/>
</dbReference>
<sequence>MMQLLSQRLLRLTIRLSSEKQTLSKHLPCLIRQPLKTFLPEPIQLNKTYFSQTTFIRSNDVAQNRHRDSICRYLVTLPPKRSRNMPKGSPIRWEIVMVLVAVGTVLILLMKHYKSNKEQKLDMDTIRSYGKPLLGGDFELVNQDGEPTGNKDFLGKWILIYFGFTHCPDICPEELEKMGNVVDIVNREDFIPDLLPVFISIDPERDTTEAVKTYISEFHPDMVGLTGTREQVDQASRAFRVYYSAGPKDNDDDYLVDHTVIMYLVDDKGEFCEYFGQTKSAGEIASTITATMVKSLGVNAMK</sequence>
<dbReference type="InterPro" id="IPR036249">
    <property type="entry name" value="Thioredoxin-like_sf"/>
</dbReference>
<evidence type="ECO:0000313" key="3">
    <source>
        <dbReference type="EMBL" id="CAK8682940.1"/>
    </source>
</evidence>
<dbReference type="EMBL" id="CAWYQH010000096">
    <property type="protein sequence ID" value="CAK8682940.1"/>
    <property type="molecule type" value="Genomic_DNA"/>
</dbReference>
<dbReference type="PANTHER" id="PTHR12151:SF5">
    <property type="entry name" value="AT19154P"/>
    <property type="match status" value="1"/>
</dbReference>
<name>A0ABP0FTH6_CLALP</name>
<protein>
    <submittedName>
        <fullName evidence="3">Uncharacterized protein</fullName>
    </submittedName>
</protein>
<dbReference type="InterPro" id="IPR003782">
    <property type="entry name" value="SCO1/SenC"/>
</dbReference>